<reference evidence="2" key="1">
    <citation type="submission" date="2020-05" db="EMBL/GenBank/DDBJ databases">
        <title>WGS assembly of Panicum virgatum.</title>
        <authorList>
            <person name="Lovell J.T."/>
            <person name="Jenkins J."/>
            <person name="Shu S."/>
            <person name="Juenger T.E."/>
            <person name="Schmutz J."/>
        </authorList>
    </citation>
    <scope>NUCLEOTIDE SEQUENCE</scope>
    <source>
        <strain evidence="2">AP13</strain>
    </source>
</reference>
<dbReference type="EMBL" id="CM029038">
    <property type="protein sequence ID" value="KAG2650022.1"/>
    <property type="molecule type" value="Genomic_DNA"/>
</dbReference>
<keyword evidence="3" id="KW-1185">Reference proteome</keyword>
<feature type="compositionally biased region" description="Basic residues" evidence="1">
    <location>
        <begin position="8"/>
        <end position="19"/>
    </location>
</feature>
<dbReference type="AlphaFoldDB" id="A0A8T0WLX2"/>
<feature type="region of interest" description="Disordered" evidence="1">
    <location>
        <begin position="1"/>
        <end position="27"/>
    </location>
</feature>
<sequence length="113" mass="12862">MDKGSATKGKRSARKRRHMIGLERDGIHSENCGHQKLMEGVVRRTRAMKSQCWIGAHYCDMADKDHNETHKPTEMATSEGDGMSRTVKESGDGEEIEQSHEELSNHRLCLQQR</sequence>
<evidence type="ECO:0000313" key="2">
    <source>
        <dbReference type="EMBL" id="KAG2650022.1"/>
    </source>
</evidence>
<accession>A0A8T0WLX2</accession>
<evidence type="ECO:0000313" key="3">
    <source>
        <dbReference type="Proteomes" id="UP000823388"/>
    </source>
</evidence>
<feature type="compositionally biased region" description="Basic and acidic residues" evidence="1">
    <location>
        <begin position="86"/>
        <end position="105"/>
    </location>
</feature>
<protein>
    <submittedName>
        <fullName evidence="2">Uncharacterized protein</fullName>
    </submittedName>
</protein>
<dbReference type="Proteomes" id="UP000823388">
    <property type="component" value="Chromosome 1N"/>
</dbReference>
<evidence type="ECO:0000256" key="1">
    <source>
        <dbReference type="SAM" id="MobiDB-lite"/>
    </source>
</evidence>
<feature type="region of interest" description="Disordered" evidence="1">
    <location>
        <begin position="69"/>
        <end position="113"/>
    </location>
</feature>
<comment type="caution">
    <text evidence="2">The sequence shown here is derived from an EMBL/GenBank/DDBJ whole genome shotgun (WGS) entry which is preliminary data.</text>
</comment>
<organism evidence="2 3">
    <name type="scientific">Panicum virgatum</name>
    <name type="common">Blackwell switchgrass</name>
    <dbReference type="NCBI Taxonomy" id="38727"/>
    <lineage>
        <taxon>Eukaryota</taxon>
        <taxon>Viridiplantae</taxon>
        <taxon>Streptophyta</taxon>
        <taxon>Embryophyta</taxon>
        <taxon>Tracheophyta</taxon>
        <taxon>Spermatophyta</taxon>
        <taxon>Magnoliopsida</taxon>
        <taxon>Liliopsida</taxon>
        <taxon>Poales</taxon>
        <taxon>Poaceae</taxon>
        <taxon>PACMAD clade</taxon>
        <taxon>Panicoideae</taxon>
        <taxon>Panicodae</taxon>
        <taxon>Paniceae</taxon>
        <taxon>Panicinae</taxon>
        <taxon>Panicum</taxon>
        <taxon>Panicum sect. Hiantes</taxon>
    </lineage>
</organism>
<gene>
    <name evidence="2" type="ORF">PVAP13_1NG186919</name>
</gene>
<name>A0A8T0WLX2_PANVG</name>
<proteinExistence type="predicted"/>